<keyword evidence="2" id="KW-1003">Cell membrane</keyword>
<keyword evidence="5 6" id="KW-0472">Membrane</keyword>
<feature type="transmembrane region" description="Helical" evidence="6">
    <location>
        <begin position="193"/>
        <end position="214"/>
    </location>
</feature>
<keyword evidence="3 6" id="KW-0812">Transmembrane</keyword>
<dbReference type="Pfam" id="PF00892">
    <property type="entry name" value="EamA"/>
    <property type="match status" value="2"/>
</dbReference>
<dbReference type="SUPFAM" id="SSF103481">
    <property type="entry name" value="Multidrug resistance efflux transporter EmrE"/>
    <property type="match status" value="2"/>
</dbReference>
<accession>A0A8J6TD34</accession>
<dbReference type="EMBL" id="JACNJZ010000140">
    <property type="protein sequence ID" value="MBC8318246.1"/>
    <property type="molecule type" value="Genomic_DNA"/>
</dbReference>
<evidence type="ECO:0000256" key="1">
    <source>
        <dbReference type="ARBA" id="ARBA00004651"/>
    </source>
</evidence>
<evidence type="ECO:0000256" key="4">
    <source>
        <dbReference type="ARBA" id="ARBA00022989"/>
    </source>
</evidence>
<dbReference type="PANTHER" id="PTHR32322">
    <property type="entry name" value="INNER MEMBRANE TRANSPORTER"/>
    <property type="match status" value="1"/>
</dbReference>
<dbReference type="InterPro" id="IPR050638">
    <property type="entry name" value="AA-Vitamin_Transporters"/>
</dbReference>
<feature type="transmembrane region" description="Helical" evidence="6">
    <location>
        <begin position="283"/>
        <end position="300"/>
    </location>
</feature>
<evidence type="ECO:0000313" key="8">
    <source>
        <dbReference type="EMBL" id="MBC8318246.1"/>
    </source>
</evidence>
<evidence type="ECO:0000256" key="3">
    <source>
        <dbReference type="ARBA" id="ARBA00022692"/>
    </source>
</evidence>
<feature type="transmembrane region" description="Helical" evidence="6">
    <location>
        <begin position="226"/>
        <end position="247"/>
    </location>
</feature>
<evidence type="ECO:0000256" key="2">
    <source>
        <dbReference type="ARBA" id="ARBA00022475"/>
    </source>
</evidence>
<dbReference type="PANTHER" id="PTHR32322:SF18">
    <property type="entry name" value="S-ADENOSYLMETHIONINE_S-ADENOSYLHOMOCYSTEINE TRANSPORTER"/>
    <property type="match status" value="1"/>
</dbReference>
<gene>
    <name evidence="8" type="ORF">H8E41_10100</name>
</gene>
<feature type="transmembrane region" description="Helical" evidence="6">
    <location>
        <begin position="134"/>
        <end position="151"/>
    </location>
</feature>
<sequence>MIQQKKTTEIPKALPLWGVHSLMLVSTIIVSTSFTVGEAITHGLEPSILILIRYILAVLCFAPVLAFTHGFTLPPVRQLLGYSAISASTVGFFWCMFESLRYTTALNTSIIFCLVPGISGIYSALFLRERLGLNRLLALLFGMIGALWVIFQGDIHRFLALDINYGDLIFLAGCFLMAAYTPLVKKTHRQESMVIMTFWVLLTGVGWLLILSLPKLNSVDWRGVETQVWVGIIYLAVFSTLITFYLTHISTLYLGPTRVMAYSYFYPVFVLLIDWLYGHGLPPAITFPGIAIVTLATVVMQREAKTT</sequence>
<feature type="transmembrane region" description="Helical" evidence="6">
    <location>
        <begin position="14"/>
        <end position="36"/>
    </location>
</feature>
<dbReference type="InterPro" id="IPR037185">
    <property type="entry name" value="EmrE-like"/>
</dbReference>
<dbReference type="AlphaFoldDB" id="A0A8J6TD34"/>
<dbReference type="GO" id="GO:0005886">
    <property type="term" value="C:plasma membrane"/>
    <property type="evidence" value="ECO:0007669"/>
    <property type="project" value="UniProtKB-SubCell"/>
</dbReference>
<feature type="transmembrane region" description="Helical" evidence="6">
    <location>
        <begin position="79"/>
        <end position="97"/>
    </location>
</feature>
<evidence type="ECO:0000256" key="5">
    <source>
        <dbReference type="ARBA" id="ARBA00023136"/>
    </source>
</evidence>
<dbReference type="InterPro" id="IPR000620">
    <property type="entry name" value="EamA_dom"/>
</dbReference>
<organism evidence="8 9">
    <name type="scientific">Candidatus Desulfobia pelagia</name>
    <dbReference type="NCBI Taxonomy" id="2841692"/>
    <lineage>
        <taxon>Bacteria</taxon>
        <taxon>Pseudomonadati</taxon>
        <taxon>Thermodesulfobacteriota</taxon>
        <taxon>Desulfobulbia</taxon>
        <taxon>Desulfobulbales</taxon>
        <taxon>Desulfobulbaceae</taxon>
        <taxon>Candidatus Desulfobia</taxon>
    </lineage>
</organism>
<evidence type="ECO:0000313" key="9">
    <source>
        <dbReference type="Proteomes" id="UP000614424"/>
    </source>
</evidence>
<evidence type="ECO:0000256" key="6">
    <source>
        <dbReference type="SAM" id="Phobius"/>
    </source>
</evidence>
<feature type="transmembrane region" description="Helical" evidence="6">
    <location>
        <begin position="259"/>
        <end position="277"/>
    </location>
</feature>
<protein>
    <submittedName>
        <fullName evidence="8">DMT family transporter</fullName>
    </submittedName>
</protein>
<proteinExistence type="predicted"/>
<comment type="caution">
    <text evidence="8">The sequence shown here is derived from an EMBL/GenBank/DDBJ whole genome shotgun (WGS) entry which is preliminary data.</text>
</comment>
<feature type="transmembrane region" description="Helical" evidence="6">
    <location>
        <begin position="109"/>
        <end position="127"/>
    </location>
</feature>
<reference evidence="8 9" key="1">
    <citation type="submission" date="2020-08" db="EMBL/GenBank/DDBJ databases">
        <title>Bridging the membrane lipid divide: bacteria of the FCB group superphylum have the potential to synthesize archaeal ether lipids.</title>
        <authorList>
            <person name="Villanueva L."/>
            <person name="Von Meijenfeldt F.A.B."/>
            <person name="Westbye A.B."/>
            <person name="Yadav S."/>
            <person name="Hopmans E.C."/>
            <person name="Dutilh B.E."/>
            <person name="Sinninghe Damste J.S."/>
        </authorList>
    </citation>
    <scope>NUCLEOTIDE SEQUENCE [LARGE SCALE GENOMIC DNA]</scope>
    <source>
        <strain evidence="8">NIOZ-UU47</strain>
    </source>
</reference>
<feature type="transmembrane region" description="Helical" evidence="6">
    <location>
        <begin position="48"/>
        <end position="67"/>
    </location>
</feature>
<feature type="domain" description="EamA" evidence="7">
    <location>
        <begin position="165"/>
        <end position="300"/>
    </location>
</feature>
<evidence type="ECO:0000259" key="7">
    <source>
        <dbReference type="Pfam" id="PF00892"/>
    </source>
</evidence>
<feature type="domain" description="EamA" evidence="7">
    <location>
        <begin position="21"/>
        <end position="150"/>
    </location>
</feature>
<feature type="transmembrane region" description="Helical" evidence="6">
    <location>
        <begin position="163"/>
        <end position="181"/>
    </location>
</feature>
<comment type="subcellular location">
    <subcellularLocation>
        <location evidence="1">Cell membrane</location>
        <topology evidence="1">Multi-pass membrane protein</topology>
    </subcellularLocation>
</comment>
<keyword evidence="4 6" id="KW-1133">Transmembrane helix</keyword>
<name>A0A8J6TD34_9BACT</name>
<dbReference type="Proteomes" id="UP000614424">
    <property type="component" value="Unassembled WGS sequence"/>
</dbReference>